<sequence length="73" mass="8415">MRQERPRTGFRLAWRGELGADAVPTQRHLEPILEALDEIETALHTQSLPSPSWEWSPISPELLDRVRSGLWDL</sequence>
<proteinExistence type="predicted"/>
<protein>
    <submittedName>
        <fullName evidence="1">Uncharacterized protein</fullName>
    </submittedName>
</protein>
<gene>
    <name evidence="1" type="ORF">FHR84_003258</name>
</gene>
<accession>A0A852Z2C1</accession>
<evidence type="ECO:0000313" key="2">
    <source>
        <dbReference type="Proteomes" id="UP000548304"/>
    </source>
</evidence>
<organism evidence="1 2">
    <name type="scientific">Actinopolyspora biskrensis</name>
    <dbReference type="NCBI Taxonomy" id="1470178"/>
    <lineage>
        <taxon>Bacteria</taxon>
        <taxon>Bacillati</taxon>
        <taxon>Actinomycetota</taxon>
        <taxon>Actinomycetes</taxon>
        <taxon>Actinopolysporales</taxon>
        <taxon>Actinopolysporaceae</taxon>
        <taxon>Actinopolyspora</taxon>
    </lineage>
</organism>
<dbReference type="AlphaFoldDB" id="A0A852Z2C1"/>
<keyword evidence="2" id="KW-1185">Reference proteome</keyword>
<dbReference type="Proteomes" id="UP000548304">
    <property type="component" value="Unassembled WGS sequence"/>
</dbReference>
<dbReference type="EMBL" id="JACBYW010000006">
    <property type="protein sequence ID" value="NYH79909.1"/>
    <property type="molecule type" value="Genomic_DNA"/>
</dbReference>
<evidence type="ECO:0000313" key="1">
    <source>
        <dbReference type="EMBL" id="NYH79909.1"/>
    </source>
</evidence>
<comment type="caution">
    <text evidence="1">The sequence shown here is derived from an EMBL/GenBank/DDBJ whole genome shotgun (WGS) entry which is preliminary data.</text>
</comment>
<reference evidence="1 2" key="1">
    <citation type="submission" date="2020-07" db="EMBL/GenBank/DDBJ databases">
        <title>Genomic Encyclopedia of Type Strains, Phase III (KMG-III): the genomes of soil and plant-associated and newly described type strains.</title>
        <authorList>
            <person name="Whitman W."/>
        </authorList>
    </citation>
    <scope>NUCLEOTIDE SEQUENCE [LARGE SCALE GENOMIC DNA]</scope>
    <source>
        <strain evidence="1 2">CECT 8576</strain>
    </source>
</reference>
<name>A0A852Z2C1_9ACTN</name>